<reference evidence="8 9" key="1">
    <citation type="submission" date="2018-11" db="EMBL/GenBank/DDBJ databases">
        <title>Genomic Encyclopedia of Type Strains, Phase IV (KMG-IV): sequencing the most valuable type-strain genomes for metagenomic binning, comparative biology and taxonomic classification.</title>
        <authorList>
            <person name="Goeker M."/>
        </authorList>
    </citation>
    <scope>NUCLEOTIDE SEQUENCE [LARGE SCALE GENOMIC DNA]</scope>
    <source>
        <strain evidence="8 9">DSM 29158</strain>
    </source>
</reference>
<organism evidence="8 9">
    <name type="scientific">Abyssicoccus albus</name>
    <dbReference type="NCBI Taxonomy" id="1817405"/>
    <lineage>
        <taxon>Bacteria</taxon>
        <taxon>Bacillati</taxon>
        <taxon>Bacillota</taxon>
        <taxon>Bacilli</taxon>
        <taxon>Bacillales</taxon>
        <taxon>Abyssicoccaceae</taxon>
    </lineage>
</organism>
<keyword evidence="1" id="KW-0240">DNA-directed RNA polymerase</keyword>
<dbReference type="RefSeq" id="WP_123808681.1">
    <property type="nucleotide sequence ID" value="NZ_RKRK01000006.1"/>
</dbReference>
<dbReference type="InterPro" id="IPR036977">
    <property type="entry name" value="DNA_primase_Znf_CHC2"/>
</dbReference>
<dbReference type="PANTHER" id="PTHR30313:SF2">
    <property type="entry name" value="DNA PRIMASE"/>
    <property type="match status" value="1"/>
</dbReference>
<dbReference type="SUPFAM" id="SSF57783">
    <property type="entry name" value="Zinc beta-ribbon"/>
    <property type="match status" value="1"/>
</dbReference>
<keyword evidence="6" id="KW-0804">Transcription</keyword>
<dbReference type="PROSITE" id="PS50880">
    <property type="entry name" value="TOPRIM"/>
    <property type="match status" value="1"/>
</dbReference>
<name>A0A3N5BHM3_9BACL</name>
<protein>
    <submittedName>
        <fullName evidence="8">DNA primase</fullName>
    </submittedName>
</protein>
<dbReference type="GO" id="GO:0000428">
    <property type="term" value="C:DNA-directed RNA polymerase complex"/>
    <property type="evidence" value="ECO:0007669"/>
    <property type="project" value="UniProtKB-KW"/>
</dbReference>
<proteinExistence type="predicted"/>
<dbReference type="GO" id="GO:0016779">
    <property type="term" value="F:nucleotidyltransferase activity"/>
    <property type="evidence" value="ECO:0007669"/>
    <property type="project" value="UniProtKB-KW"/>
</dbReference>
<evidence type="ECO:0000256" key="3">
    <source>
        <dbReference type="ARBA" id="ARBA00022679"/>
    </source>
</evidence>
<dbReference type="SUPFAM" id="SSF56731">
    <property type="entry name" value="DNA primase core"/>
    <property type="match status" value="1"/>
</dbReference>
<dbReference type="SMART" id="SM00493">
    <property type="entry name" value="TOPRIM"/>
    <property type="match status" value="1"/>
</dbReference>
<evidence type="ECO:0000313" key="9">
    <source>
        <dbReference type="Proteomes" id="UP000277108"/>
    </source>
</evidence>
<dbReference type="GO" id="GO:0005737">
    <property type="term" value="C:cytoplasm"/>
    <property type="evidence" value="ECO:0007669"/>
    <property type="project" value="TreeGrafter"/>
</dbReference>
<keyword evidence="4" id="KW-0548">Nucleotidyltransferase</keyword>
<evidence type="ECO:0000256" key="5">
    <source>
        <dbReference type="ARBA" id="ARBA00022705"/>
    </source>
</evidence>
<accession>A0A3N5BHM3</accession>
<dbReference type="GO" id="GO:0003677">
    <property type="term" value="F:DNA binding"/>
    <property type="evidence" value="ECO:0007669"/>
    <property type="project" value="InterPro"/>
</dbReference>
<dbReference type="PANTHER" id="PTHR30313">
    <property type="entry name" value="DNA PRIMASE"/>
    <property type="match status" value="1"/>
</dbReference>
<keyword evidence="9" id="KW-1185">Reference proteome</keyword>
<dbReference type="Proteomes" id="UP000277108">
    <property type="component" value="Unassembled WGS sequence"/>
</dbReference>
<dbReference type="GO" id="GO:1990077">
    <property type="term" value="C:primosome complex"/>
    <property type="evidence" value="ECO:0007669"/>
    <property type="project" value="UniProtKB-KW"/>
</dbReference>
<sequence>MANIKVGDRHIDVDLMAELEPYEFHRQKRSGDKLIACSPFRDDDTPSFFINAGDSEYAGTWGDSGAYDDYWKSGNFVQLLAYLRSETYEETVDYLRSIYDYEYVDTDIHIEFKPLYERKGFVEVPKDKYEDKSIDYAYLKSRGINPKVIEKNGIFDNGSSIGIPWHDINGRVANIKYRSKYDKVFWYENEATPINRLVYGIHHVVQNGIKRIVVCEAEIDAMTWQSSGTMAVAVGGSAFNRIQADLIVASGVEEVILGGDFDAKGRLLNERVYELLRNKVNDIYRVQITEEMSRLKDANNLGIIRLSELNFERVNNLPTITI</sequence>
<evidence type="ECO:0000256" key="2">
    <source>
        <dbReference type="ARBA" id="ARBA00022515"/>
    </source>
</evidence>
<dbReference type="Gene3D" id="3.40.1360.10">
    <property type="match status" value="1"/>
</dbReference>
<evidence type="ECO:0000259" key="7">
    <source>
        <dbReference type="PROSITE" id="PS50880"/>
    </source>
</evidence>
<keyword evidence="5" id="KW-0235">DNA replication</keyword>
<keyword evidence="2" id="KW-0639">Primosome</keyword>
<dbReference type="GO" id="GO:0008270">
    <property type="term" value="F:zinc ion binding"/>
    <property type="evidence" value="ECO:0007669"/>
    <property type="project" value="InterPro"/>
</dbReference>
<evidence type="ECO:0000256" key="4">
    <source>
        <dbReference type="ARBA" id="ARBA00022695"/>
    </source>
</evidence>
<dbReference type="GO" id="GO:0006269">
    <property type="term" value="P:DNA replication, synthesis of primer"/>
    <property type="evidence" value="ECO:0007669"/>
    <property type="project" value="UniProtKB-KW"/>
</dbReference>
<dbReference type="Pfam" id="PF13155">
    <property type="entry name" value="Toprim_2"/>
    <property type="match status" value="1"/>
</dbReference>
<feature type="domain" description="Toprim" evidence="7">
    <location>
        <begin position="210"/>
        <end position="291"/>
    </location>
</feature>
<gene>
    <name evidence="8" type="ORF">EDD62_1741</name>
</gene>
<dbReference type="InterPro" id="IPR050219">
    <property type="entry name" value="DnaG_primase"/>
</dbReference>
<dbReference type="OrthoDB" id="2361902at2"/>
<dbReference type="EMBL" id="RKRK01000006">
    <property type="protein sequence ID" value="RPF54780.1"/>
    <property type="molecule type" value="Genomic_DNA"/>
</dbReference>
<dbReference type="Gene3D" id="3.90.580.10">
    <property type="entry name" value="Zinc finger, CHC2-type domain"/>
    <property type="match status" value="1"/>
</dbReference>
<evidence type="ECO:0000313" key="8">
    <source>
        <dbReference type="EMBL" id="RPF54780.1"/>
    </source>
</evidence>
<comment type="caution">
    <text evidence="8">The sequence shown here is derived from an EMBL/GenBank/DDBJ whole genome shotgun (WGS) entry which is preliminary data.</text>
</comment>
<dbReference type="InterPro" id="IPR006171">
    <property type="entry name" value="TOPRIM_dom"/>
</dbReference>
<evidence type="ECO:0000256" key="1">
    <source>
        <dbReference type="ARBA" id="ARBA00022478"/>
    </source>
</evidence>
<keyword evidence="3" id="KW-0808">Transferase</keyword>
<evidence type="ECO:0000256" key="6">
    <source>
        <dbReference type="ARBA" id="ARBA00023163"/>
    </source>
</evidence>
<dbReference type="AlphaFoldDB" id="A0A3N5BHM3"/>